<name>A0A8J3VNP2_9ACTN</name>
<evidence type="ECO:0000256" key="3">
    <source>
        <dbReference type="RuleBase" id="RU000363"/>
    </source>
</evidence>
<dbReference type="Pfam" id="PF00106">
    <property type="entry name" value="adh_short"/>
    <property type="match status" value="1"/>
</dbReference>
<dbReference type="InterPro" id="IPR002347">
    <property type="entry name" value="SDR_fam"/>
</dbReference>
<dbReference type="InterPro" id="IPR036291">
    <property type="entry name" value="NAD(P)-bd_dom_sf"/>
</dbReference>
<dbReference type="Proteomes" id="UP000642748">
    <property type="component" value="Unassembled WGS sequence"/>
</dbReference>
<dbReference type="PANTHER" id="PTHR44196">
    <property type="entry name" value="DEHYDROGENASE/REDUCTASE SDR FAMILY MEMBER 7B"/>
    <property type="match status" value="1"/>
</dbReference>
<dbReference type="GO" id="GO:0016020">
    <property type="term" value="C:membrane"/>
    <property type="evidence" value="ECO:0007669"/>
    <property type="project" value="TreeGrafter"/>
</dbReference>
<dbReference type="CDD" id="cd05233">
    <property type="entry name" value="SDR_c"/>
    <property type="match status" value="1"/>
</dbReference>
<dbReference type="Gene3D" id="3.40.50.720">
    <property type="entry name" value="NAD(P)-binding Rossmann-like Domain"/>
    <property type="match status" value="1"/>
</dbReference>
<dbReference type="PRINTS" id="PR00080">
    <property type="entry name" value="SDRFAMILY"/>
</dbReference>
<organism evidence="4 5">
    <name type="scientific">Rugosimonospora africana</name>
    <dbReference type="NCBI Taxonomy" id="556532"/>
    <lineage>
        <taxon>Bacteria</taxon>
        <taxon>Bacillati</taxon>
        <taxon>Actinomycetota</taxon>
        <taxon>Actinomycetes</taxon>
        <taxon>Micromonosporales</taxon>
        <taxon>Micromonosporaceae</taxon>
        <taxon>Rugosimonospora</taxon>
    </lineage>
</organism>
<sequence>MPVTHRVPSVGFMNETRTAIITGTSRGLGLALASGLAYDGWKLIMDARDAEALAAAVWNLPGQHIAIAGDVTDPEHRAALVEAAIRAGGPDLLVNNAGILGPSPRHLAEYPLAALPEVYEVNVFGPLALTALALPALRSRGGAIVNVTSDAAVEPYPGWGGYGSAKAALEQASKVLAAEEPSVRVWWADPGDLRTRMHQEAFPGEDISDRPLPESVVPAFRKLLANRPESGRVRL</sequence>
<evidence type="ECO:0000313" key="4">
    <source>
        <dbReference type="EMBL" id="GIH12551.1"/>
    </source>
</evidence>
<comment type="similarity">
    <text evidence="1 3">Belongs to the short-chain dehydrogenases/reductases (SDR) family.</text>
</comment>
<dbReference type="EMBL" id="BONZ01000008">
    <property type="protein sequence ID" value="GIH12551.1"/>
    <property type="molecule type" value="Genomic_DNA"/>
</dbReference>
<evidence type="ECO:0000256" key="2">
    <source>
        <dbReference type="ARBA" id="ARBA00023002"/>
    </source>
</evidence>
<dbReference type="AlphaFoldDB" id="A0A8J3VNP2"/>
<evidence type="ECO:0000313" key="5">
    <source>
        <dbReference type="Proteomes" id="UP000642748"/>
    </source>
</evidence>
<keyword evidence="2" id="KW-0560">Oxidoreductase</keyword>
<accession>A0A8J3VNP2</accession>
<gene>
    <name evidence="4" type="ORF">Raf01_07230</name>
</gene>
<keyword evidence="5" id="KW-1185">Reference proteome</keyword>
<protein>
    <submittedName>
        <fullName evidence="4">Short-chain dehydrogenase</fullName>
    </submittedName>
</protein>
<reference evidence="4" key="1">
    <citation type="submission" date="2021-01" db="EMBL/GenBank/DDBJ databases">
        <title>Whole genome shotgun sequence of Rugosimonospora africana NBRC 104875.</title>
        <authorList>
            <person name="Komaki H."/>
            <person name="Tamura T."/>
        </authorList>
    </citation>
    <scope>NUCLEOTIDE SEQUENCE</scope>
    <source>
        <strain evidence="4">NBRC 104875</strain>
    </source>
</reference>
<dbReference type="GO" id="GO:0016491">
    <property type="term" value="F:oxidoreductase activity"/>
    <property type="evidence" value="ECO:0007669"/>
    <property type="project" value="UniProtKB-KW"/>
</dbReference>
<comment type="caution">
    <text evidence="4">The sequence shown here is derived from an EMBL/GenBank/DDBJ whole genome shotgun (WGS) entry which is preliminary data.</text>
</comment>
<dbReference type="PANTHER" id="PTHR44196:SF1">
    <property type="entry name" value="DEHYDROGENASE_REDUCTASE SDR FAMILY MEMBER 7B"/>
    <property type="match status" value="1"/>
</dbReference>
<evidence type="ECO:0000256" key="1">
    <source>
        <dbReference type="ARBA" id="ARBA00006484"/>
    </source>
</evidence>
<dbReference type="SUPFAM" id="SSF51735">
    <property type="entry name" value="NAD(P)-binding Rossmann-fold domains"/>
    <property type="match status" value="1"/>
</dbReference>
<dbReference type="PRINTS" id="PR00081">
    <property type="entry name" value="GDHRDH"/>
</dbReference>
<proteinExistence type="inferred from homology"/>